<sequence>MLQNQPKRQKHAFLFLILSFLKLQGPKDNIRRSPMPTNRARTGWTGGGGARVGLASNPSIPRSSLLQTHGLLLGVPNPYPFFRLIKRTIIHFLTKFDDPWPLR</sequence>
<name>A0A9Q1RD29_9SOLA</name>
<feature type="region of interest" description="Disordered" evidence="1">
    <location>
        <begin position="29"/>
        <end position="48"/>
    </location>
</feature>
<keyword evidence="2" id="KW-0732">Signal</keyword>
<evidence type="ECO:0000256" key="1">
    <source>
        <dbReference type="SAM" id="MobiDB-lite"/>
    </source>
</evidence>
<evidence type="ECO:0000313" key="4">
    <source>
        <dbReference type="Proteomes" id="UP001152561"/>
    </source>
</evidence>
<accession>A0A9Q1RD29</accession>
<gene>
    <name evidence="3" type="ORF">K7X08_024589</name>
</gene>
<proteinExistence type="predicted"/>
<feature type="chain" id="PRO_5040355702" evidence="2">
    <location>
        <begin position="26"/>
        <end position="103"/>
    </location>
</feature>
<evidence type="ECO:0000313" key="3">
    <source>
        <dbReference type="EMBL" id="KAJ8553911.1"/>
    </source>
</evidence>
<dbReference type="AlphaFoldDB" id="A0A9Q1RD29"/>
<protein>
    <submittedName>
        <fullName evidence="3">Uncharacterized protein</fullName>
    </submittedName>
</protein>
<comment type="caution">
    <text evidence="3">The sequence shown here is derived from an EMBL/GenBank/DDBJ whole genome shotgun (WGS) entry which is preliminary data.</text>
</comment>
<dbReference type="Proteomes" id="UP001152561">
    <property type="component" value="Unassembled WGS sequence"/>
</dbReference>
<evidence type="ECO:0000256" key="2">
    <source>
        <dbReference type="SAM" id="SignalP"/>
    </source>
</evidence>
<reference evidence="4" key="1">
    <citation type="journal article" date="2023" name="Proc. Natl. Acad. Sci. U.S.A.">
        <title>Genomic and structural basis for evolution of tropane alkaloid biosynthesis.</title>
        <authorList>
            <person name="Wanga Y.-J."/>
            <person name="Taina T."/>
            <person name="Yua J.-Y."/>
            <person name="Lia J."/>
            <person name="Xua B."/>
            <person name="Chenc J."/>
            <person name="D'Auriad J.C."/>
            <person name="Huanga J.-P."/>
            <person name="Huanga S.-X."/>
        </authorList>
    </citation>
    <scope>NUCLEOTIDE SEQUENCE [LARGE SCALE GENOMIC DNA]</scope>
    <source>
        <strain evidence="4">cv. KIB-2019</strain>
    </source>
</reference>
<dbReference type="EMBL" id="JAJAGQ010000009">
    <property type="protein sequence ID" value="KAJ8553911.1"/>
    <property type="molecule type" value="Genomic_DNA"/>
</dbReference>
<feature type="signal peptide" evidence="2">
    <location>
        <begin position="1"/>
        <end position="25"/>
    </location>
</feature>
<keyword evidence="4" id="KW-1185">Reference proteome</keyword>
<organism evidence="3 4">
    <name type="scientific">Anisodus acutangulus</name>
    <dbReference type="NCBI Taxonomy" id="402998"/>
    <lineage>
        <taxon>Eukaryota</taxon>
        <taxon>Viridiplantae</taxon>
        <taxon>Streptophyta</taxon>
        <taxon>Embryophyta</taxon>
        <taxon>Tracheophyta</taxon>
        <taxon>Spermatophyta</taxon>
        <taxon>Magnoliopsida</taxon>
        <taxon>eudicotyledons</taxon>
        <taxon>Gunneridae</taxon>
        <taxon>Pentapetalae</taxon>
        <taxon>asterids</taxon>
        <taxon>lamiids</taxon>
        <taxon>Solanales</taxon>
        <taxon>Solanaceae</taxon>
        <taxon>Solanoideae</taxon>
        <taxon>Hyoscyameae</taxon>
        <taxon>Anisodus</taxon>
    </lineage>
</organism>